<dbReference type="InterPro" id="IPR017871">
    <property type="entry name" value="ABC_transporter-like_CS"/>
</dbReference>
<sequence>MTRNHDAADRPTTRPLSHTGLLRLAPGMFALAIGCAVVSALLSLVPLWCIYKIAQVLLSPLPDAHAALVWGLWGLWALAAVLLRWLIMTLSHVSAHLAAFELLRQLRSRIARHLGEVPLSFFSQHSSADLRRTMSDDVGALEGFFAHSLPDSISAAIMPPLTLAVLFIIDWRLALACIAPLPLAFLAQMLMVKGSAERMAQWQGMQQRISQSFSEYLQGIQVVKSFGLTSLRFGSLSNDIRGAAEWVAGFARKSSLFWVVFSGLLSASLMIVAPLGAWLLLNGTVTLETLLLFLLLAPAALMPLLRLTYMLGDQVQRNAALARINSVLLSPPLSDNACAQIPDAPLDLCLENICHAYGERQALDHVSFTAQAGQLTALVGPSGSGKSTLAQLVSRLFDADSGSITLGGTELRDWPLQALLDRVATVFQHVYLFDGSVLDNLRLANPDADQASVEAAARAACAHDFIERLPQGYHTAIGEAGAQLSGGERQRLSIARALLKNAPVLILDEATAYADSENEVLIQQALANLCRGRTVLMIAHRLHTVIDAQRIVVLDQGRVLGIGRHEQLLENCELYQQLWQDHTRIRQWQLSSGEPA</sequence>
<dbReference type="PANTHER" id="PTHR24221:SF654">
    <property type="entry name" value="ATP-BINDING CASSETTE SUB-FAMILY B MEMBER 6"/>
    <property type="match status" value="1"/>
</dbReference>
<dbReference type="Pfam" id="PF00664">
    <property type="entry name" value="ABC_membrane"/>
    <property type="match status" value="1"/>
</dbReference>
<evidence type="ECO:0000256" key="6">
    <source>
        <dbReference type="ARBA" id="ARBA00022840"/>
    </source>
</evidence>
<dbReference type="PANTHER" id="PTHR24221">
    <property type="entry name" value="ATP-BINDING CASSETTE SUB-FAMILY B"/>
    <property type="match status" value="1"/>
</dbReference>
<dbReference type="Gene3D" id="1.20.1560.10">
    <property type="entry name" value="ABC transporter type 1, transmembrane domain"/>
    <property type="match status" value="1"/>
</dbReference>
<keyword evidence="7" id="KW-1133">Transmembrane helix</keyword>
<dbReference type="GO" id="GO:0016887">
    <property type="term" value="F:ATP hydrolysis activity"/>
    <property type="evidence" value="ECO:0007669"/>
    <property type="project" value="InterPro"/>
</dbReference>
<dbReference type="Pfam" id="PF00005">
    <property type="entry name" value="ABC_tran"/>
    <property type="match status" value="1"/>
</dbReference>
<keyword evidence="4" id="KW-0812">Transmembrane</keyword>
<dbReference type="InterPro" id="IPR003439">
    <property type="entry name" value="ABC_transporter-like_ATP-bd"/>
</dbReference>
<dbReference type="SMART" id="SM00382">
    <property type="entry name" value="AAA"/>
    <property type="match status" value="1"/>
</dbReference>
<evidence type="ECO:0000313" key="9">
    <source>
        <dbReference type="EMBL" id="KPZ02609.1"/>
    </source>
</evidence>
<dbReference type="PROSITE" id="PS50929">
    <property type="entry name" value="ABC_TM1F"/>
    <property type="match status" value="1"/>
</dbReference>
<dbReference type="InterPro" id="IPR039421">
    <property type="entry name" value="Type_1_exporter"/>
</dbReference>
<dbReference type="Gene3D" id="3.40.50.300">
    <property type="entry name" value="P-loop containing nucleotide triphosphate hydrolases"/>
    <property type="match status" value="1"/>
</dbReference>
<dbReference type="Proteomes" id="UP000050384">
    <property type="component" value="Unassembled WGS sequence"/>
</dbReference>
<dbReference type="PROSITE" id="PS51257">
    <property type="entry name" value="PROKAR_LIPOPROTEIN"/>
    <property type="match status" value="1"/>
</dbReference>
<dbReference type="PROSITE" id="PS00211">
    <property type="entry name" value="ABC_TRANSPORTER_1"/>
    <property type="match status" value="1"/>
</dbReference>
<dbReference type="FunFam" id="3.40.50.300:FF:000221">
    <property type="entry name" value="Multidrug ABC transporter ATP-binding protein"/>
    <property type="match status" value="1"/>
</dbReference>
<evidence type="ECO:0000256" key="3">
    <source>
        <dbReference type="ARBA" id="ARBA00022475"/>
    </source>
</evidence>
<evidence type="ECO:0000256" key="1">
    <source>
        <dbReference type="ARBA" id="ARBA00004651"/>
    </source>
</evidence>
<dbReference type="PROSITE" id="PS50893">
    <property type="entry name" value="ABC_TRANSPORTER_2"/>
    <property type="match status" value="1"/>
</dbReference>
<keyword evidence="5" id="KW-0547">Nucleotide-binding</keyword>
<dbReference type="GO" id="GO:0005886">
    <property type="term" value="C:plasma membrane"/>
    <property type="evidence" value="ECO:0007669"/>
    <property type="project" value="UniProtKB-SubCell"/>
</dbReference>
<dbReference type="CDD" id="cd07346">
    <property type="entry name" value="ABC_6TM_exporters"/>
    <property type="match status" value="1"/>
</dbReference>
<name>A0A0N8T9K0_PSESX</name>
<comment type="caution">
    <text evidence="9">The sequence shown here is derived from an EMBL/GenBank/DDBJ whole genome shotgun (WGS) entry which is preliminary data.</text>
</comment>
<keyword evidence="8" id="KW-0472">Membrane</keyword>
<evidence type="ECO:0000313" key="10">
    <source>
        <dbReference type="Proteomes" id="UP000050384"/>
    </source>
</evidence>
<organism evidence="9 10">
    <name type="scientific">Pseudomonas syringae pv. spinaceae</name>
    <dbReference type="NCBI Taxonomy" id="264459"/>
    <lineage>
        <taxon>Bacteria</taxon>
        <taxon>Pseudomonadati</taxon>
        <taxon>Pseudomonadota</taxon>
        <taxon>Gammaproteobacteria</taxon>
        <taxon>Pseudomonadales</taxon>
        <taxon>Pseudomonadaceae</taxon>
        <taxon>Pseudomonas</taxon>
        <taxon>Pseudomonas syringae</taxon>
    </lineage>
</organism>
<evidence type="ECO:0000256" key="5">
    <source>
        <dbReference type="ARBA" id="ARBA00022741"/>
    </source>
</evidence>
<proteinExistence type="predicted"/>
<protein>
    <submittedName>
        <fullName evidence="9">ABC transporter, ATP-binding/permease protein</fullName>
    </submittedName>
</protein>
<dbReference type="InterPro" id="IPR003593">
    <property type="entry name" value="AAA+_ATPase"/>
</dbReference>
<gene>
    <name evidence="9" type="ORF">ALO94_01552</name>
</gene>
<reference evidence="9 10" key="1">
    <citation type="submission" date="2015-09" db="EMBL/GenBank/DDBJ databases">
        <title>Genome announcement of multiple Pseudomonas syringae strains.</title>
        <authorList>
            <person name="Thakur S."/>
            <person name="Wang P.W."/>
            <person name="Gong Y."/>
            <person name="Weir B.S."/>
            <person name="Guttman D.S."/>
        </authorList>
    </citation>
    <scope>NUCLEOTIDE SEQUENCE [LARGE SCALE GENOMIC DNA]</scope>
    <source>
        <strain evidence="9 10">ICMP16929</strain>
    </source>
</reference>
<dbReference type="GO" id="GO:0005524">
    <property type="term" value="F:ATP binding"/>
    <property type="evidence" value="ECO:0007669"/>
    <property type="project" value="UniProtKB-KW"/>
</dbReference>
<dbReference type="PATRIC" id="fig|264459.3.peg.2827"/>
<dbReference type="AlphaFoldDB" id="A0A0N8T9K0"/>
<accession>A0A0N8T9K0</accession>
<dbReference type="EMBL" id="LJRI01000414">
    <property type="protein sequence ID" value="KPZ02609.1"/>
    <property type="molecule type" value="Genomic_DNA"/>
</dbReference>
<keyword evidence="3" id="KW-1003">Cell membrane</keyword>
<dbReference type="InterPro" id="IPR036640">
    <property type="entry name" value="ABC1_TM_sf"/>
</dbReference>
<dbReference type="RefSeq" id="WP_057426715.1">
    <property type="nucleotide sequence ID" value="NZ_LJRI01000414.1"/>
</dbReference>
<dbReference type="InterPro" id="IPR027417">
    <property type="entry name" value="P-loop_NTPase"/>
</dbReference>
<evidence type="ECO:0000256" key="8">
    <source>
        <dbReference type="ARBA" id="ARBA00023136"/>
    </source>
</evidence>
<dbReference type="InterPro" id="IPR011527">
    <property type="entry name" value="ABC1_TM_dom"/>
</dbReference>
<evidence type="ECO:0000256" key="4">
    <source>
        <dbReference type="ARBA" id="ARBA00022692"/>
    </source>
</evidence>
<keyword evidence="2" id="KW-0813">Transport</keyword>
<dbReference type="GO" id="GO:0140359">
    <property type="term" value="F:ABC-type transporter activity"/>
    <property type="evidence" value="ECO:0007669"/>
    <property type="project" value="InterPro"/>
</dbReference>
<dbReference type="SUPFAM" id="SSF90123">
    <property type="entry name" value="ABC transporter transmembrane region"/>
    <property type="match status" value="1"/>
</dbReference>
<evidence type="ECO:0000256" key="7">
    <source>
        <dbReference type="ARBA" id="ARBA00022989"/>
    </source>
</evidence>
<dbReference type="SUPFAM" id="SSF52540">
    <property type="entry name" value="P-loop containing nucleoside triphosphate hydrolases"/>
    <property type="match status" value="1"/>
</dbReference>
<evidence type="ECO:0000256" key="2">
    <source>
        <dbReference type="ARBA" id="ARBA00022448"/>
    </source>
</evidence>
<comment type="subcellular location">
    <subcellularLocation>
        <location evidence="1">Cell membrane</location>
        <topology evidence="1">Multi-pass membrane protein</topology>
    </subcellularLocation>
</comment>
<keyword evidence="6 9" id="KW-0067">ATP-binding</keyword>